<organism evidence="1 2">
    <name type="scientific">Marssonina brunnea f. sp. multigermtubi (strain MB_m1)</name>
    <name type="common">Marssonina leaf spot fungus</name>
    <dbReference type="NCBI Taxonomy" id="1072389"/>
    <lineage>
        <taxon>Eukaryota</taxon>
        <taxon>Fungi</taxon>
        <taxon>Dikarya</taxon>
        <taxon>Ascomycota</taxon>
        <taxon>Pezizomycotina</taxon>
        <taxon>Leotiomycetes</taxon>
        <taxon>Helotiales</taxon>
        <taxon>Drepanopezizaceae</taxon>
        <taxon>Drepanopeziza</taxon>
    </lineage>
</organism>
<reference evidence="1 2" key="1">
    <citation type="journal article" date="2012" name="BMC Genomics">
        <title>Sequencing the genome of Marssonina brunnea reveals fungus-poplar co-evolution.</title>
        <authorList>
            <person name="Zhu S."/>
            <person name="Cao Y.-Z."/>
            <person name="Jiang C."/>
            <person name="Tan B.-Y."/>
            <person name="Wang Z."/>
            <person name="Feng S."/>
            <person name="Zhang L."/>
            <person name="Su X.-H."/>
            <person name="Brejova B."/>
            <person name="Vinar T."/>
            <person name="Xu M."/>
            <person name="Wang M.-X."/>
            <person name="Zhang S.-G."/>
            <person name="Huang M.-R."/>
            <person name="Wu R."/>
            <person name="Zhou Y."/>
        </authorList>
    </citation>
    <scope>NUCLEOTIDE SEQUENCE [LARGE SCALE GENOMIC DNA]</scope>
    <source>
        <strain evidence="1 2">MB_m1</strain>
    </source>
</reference>
<dbReference type="OrthoDB" id="10349152at2759"/>
<dbReference type="AlphaFoldDB" id="K1X444"/>
<dbReference type="GeneID" id="18757868"/>
<dbReference type="KEGG" id="mbe:MBM_01933"/>
<dbReference type="HOGENOM" id="CLU_1434712_0_0_1"/>
<gene>
    <name evidence="1" type="ORF">MBM_01933</name>
</gene>
<proteinExistence type="predicted"/>
<keyword evidence="2" id="KW-1185">Reference proteome</keyword>
<evidence type="ECO:0000313" key="1">
    <source>
        <dbReference type="EMBL" id="EKD19981.1"/>
    </source>
</evidence>
<sequence length="189" mass="21484">MDSTSPNSDSFIDISMAPPPQQTLLCCPLNPISQTSSTSDLVSNFLLALRILGPSIALTSPNNPQTMAAPTDTTQSPFPTYPATHPIPRELVLLQTVRRPPATDTRVTEQRHYAQLPDKDEETVVMYPDEVFGLVEESRVEELWNQGWNWTRREDLGDDRESGRVTWRCVACRREYSVRRVRLLEAERE</sequence>
<dbReference type="Proteomes" id="UP000006753">
    <property type="component" value="Unassembled WGS sequence"/>
</dbReference>
<dbReference type="EMBL" id="JH921430">
    <property type="protein sequence ID" value="EKD19981.1"/>
    <property type="molecule type" value="Genomic_DNA"/>
</dbReference>
<protein>
    <submittedName>
        <fullName evidence="1">Uncharacterized protein</fullName>
    </submittedName>
</protein>
<name>K1X444_MARBU</name>
<accession>K1X444</accession>
<dbReference type="RefSeq" id="XP_007289822.1">
    <property type="nucleotide sequence ID" value="XM_007289760.1"/>
</dbReference>
<dbReference type="InParanoid" id="K1X444"/>
<evidence type="ECO:0000313" key="2">
    <source>
        <dbReference type="Proteomes" id="UP000006753"/>
    </source>
</evidence>